<accession>A0A239E194</accession>
<dbReference type="Gene3D" id="3.40.630.30">
    <property type="match status" value="1"/>
</dbReference>
<sequence>MQLSWKNSLPAGRGSRWLGGVTELRTERLLLRRWHDRDLAPWAAMNADPEVREHLGEPLTREQSDASVARFLAEFDERGYGWWAVEVRASGEFAGFAGLDRVDDGLPFTGVEIGWRLARGAWGKGYATEAARAVLAFGFGTLGLPEILAVTTAGNLRSQAVMGRIGMTRDLAGDFDDPTAPAGPLRPNVLYRIAAGAPDAVL</sequence>
<dbReference type="PANTHER" id="PTHR43792">
    <property type="entry name" value="GNAT FAMILY, PUTATIVE (AFU_ORTHOLOGUE AFUA_3G00765)-RELATED-RELATED"/>
    <property type="match status" value="1"/>
</dbReference>
<feature type="domain" description="N-acetyltransferase" evidence="1">
    <location>
        <begin position="29"/>
        <end position="196"/>
    </location>
</feature>
<dbReference type="PROSITE" id="PS51186">
    <property type="entry name" value="GNAT"/>
    <property type="match status" value="1"/>
</dbReference>
<reference evidence="2 3" key="1">
    <citation type="submission" date="2017-06" db="EMBL/GenBank/DDBJ databases">
        <authorList>
            <person name="Kim H.J."/>
            <person name="Triplett B.A."/>
        </authorList>
    </citation>
    <scope>NUCLEOTIDE SEQUENCE [LARGE SCALE GENOMIC DNA]</scope>
    <source>
        <strain evidence="2 3">CGMCC 4.1858</strain>
    </source>
</reference>
<dbReference type="Pfam" id="PF13302">
    <property type="entry name" value="Acetyltransf_3"/>
    <property type="match status" value="1"/>
</dbReference>
<organism evidence="2 3">
    <name type="scientific">Actinacidiphila glaucinigra</name>
    <dbReference type="NCBI Taxonomy" id="235986"/>
    <lineage>
        <taxon>Bacteria</taxon>
        <taxon>Bacillati</taxon>
        <taxon>Actinomycetota</taxon>
        <taxon>Actinomycetes</taxon>
        <taxon>Kitasatosporales</taxon>
        <taxon>Streptomycetaceae</taxon>
        <taxon>Actinacidiphila</taxon>
    </lineage>
</organism>
<protein>
    <submittedName>
        <fullName evidence="2">Protein N-acetyltransferase, RimJ/RimL family</fullName>
    </submittedName>
</protein>
<keyword evidence="2" id="KW-0808">Transferase</keyword>
<dbReference type="Proteomes" id="UP000198280">
    <property type="component" value="Unassembled WGS sequence"/>
</dbReference>
<dbReference type="GO" id="GO:0016747">
    <property type="term" value="F:acyltransferase activity, transferring groups other than amino-acyl groups"/>
    <property type="evidence" value="ECO:0007669"/>
    <property type="project" value="InterPro"/>
</dbReference>
<dbReference type="PANTHER" id="PTHR43792:SF1">
    <property type="entry name" value="N-ACETYLTRANSFERASE DOMAIN-CONTAINING PROTEIN"/>
    <property type="match status" value="1"/>
</dbReference>
<name>A0A239E194_9ACTN</name>
<dbReference type="AlphaFoldDB" id="A0A239E194"/>
<dbReference type="InterPro" id="IPR000182">
    <property type="entry name" value="GNAT_dom"/>
</dbReference>
<dbReference type="EMBL" id="FZOF01000005">
    <property type="protein sequence ID" value="SNS37664.1"/>
    <property type="molecule type" value="Genomic_DNA"/>
</dbReference>
<evidence type="ECO:0000313" key="2">
    <source>
        <dbReference type="EMBL" id="SNS37664.1"/>
    </source>
</evidence>
<dbReference type="InterPro" id="IPR051531">
    <property type="entry name" value="N-acetyltransferase"/>
</dbReference>
<gene>
    <name evidence="2" type="ORF">SAMN05216252_105235</name>
</gene>
<evidence type="ECO:0000313" key="3">
    <source>
        <dbReference type="Proteomes" id="UP000198280"/>
    </source>
</evidence>
<keyword evidence="3" id="KW-1185">Reference proteome</keyword>
<evidence type="ECO:0000259" key="1">
    <source>
        <dbReference type="PROSITE" id="PS51186"/>
    </source>
</evidence>
<dbReference type="SUPFAM" id="SSF55729">
    <property type="entry name" value="Acyl-CoA N-acyltransferases (Nat)"/>
    <property type="match status" value="1"/>
</dbReference>
<dbReference type="InterPro" id="IPR016181">
    <property type="entry name" value="Acyl_CoA_acyltransferase"/>
</dbReference>
<proteinExistence type="predicted"/>